<sequence length="1021" mass="116152">MIVTFISQCEKKALPRTRQVLDAFANRIGDNTWQTVITEDGLAMVKKLLSRTASKSTAVSCYRFHTRKHSELLWIVGNRNKFNEWGFVPVNWTKKELIMDIEINVKDIYANSQGQILSEHLFAVGYLAYHLMKSLNLNKPKLAQSALIAGMLHDVGKLDPQFQEWLTKKLNKEQEIVVLPEDGVHINQSDRGFGKFGFENHPRHNELSWLLAASLLKENKENGELNSAQYGQITHSIYWHHTRPYRKDDKFFDQAKGIDKLFIKSLGTSSIAKLMDKLEAIFKDIYKIAERFCQDDFDLTKLLPTLSYHYELTRDDLPPYKAYENIATEIDEIVADIAPNAYHNLVRMAVITADRIVSKMSSEDLQDYLKEGTLAYALDDVLATDSQLGKHIQACLDGFERQYPNSERNQAQSTVAKELSELTMIAEFEDSDNVAVLQGPAGCGKTKIALEWAMKTHAQKIIWVCPRVQVCLGLFHDLTQKEYLSNSRIEIFTGEFKKISQGDTPLIALPDTKVEDYFSGDVIITTIDQILNGIISHQKITSMMDFMQYHVVFDEFHELIVIPAMNLLFAELIEAKKLQGAKANTLLVSATPHDFFVKNVLKIDDSRVVRMDSFNPAKYQFVFDVYDETEQISPLIVNAVSSDKATFVISNTAQDAQLGYLLHQDEENAILLHSKFIKQDKADLFASVLDSFGKHGNGQYQVLRSGPIVQASLNISCDEMITDLTSPENWLQRLGRLNRFGEAKQCVYTTAVPQSLMTKKQSSSKAKFLANMCVFHSSVAWLDYLQSHLSDHGNVMGLNELYRLYQAFYQDKSAVEKIAEDIAKSLNQSVQMIHRKLVDPISISSKKSIKTDQIAKIARVSLRGDNRFVQMAVCMVDNQLNPSFINEYAYDEDTDHSQVHIGLTESTDRLQGGRFEMRDSEKDLLAFMHKKHHQILNGRSGENTHKKSFADYELLKLARSPEYPIYTSYTPEDLTYIGGERERHKFAMYYVRTPKQAVGMMPINVLASPKSMDNELVDEVG</sequence>
<dbReference type="GO" id="GO:0004519">
    <property type="term" value="F:endonuclease activity"/>
    <property type="evidence" value="ECO:0007669"/>
    <property type="project" value="UniProtKB-KW"/>
</dbReference>
<keyword evidence="7 11" id="KW-0347">Helicase</keyword>
<dbReference type="InterPro" id="IPR038257">
    <property type="entry name" value="CRISPR-assoc_Cas3_HD_sf"/>
</dbReference>
<keyword evidence="8" id="KW-0067">ATP-binding</keyword>
<evidence type="ECO:0000259" key="10">
    <source>
        <dbReference type="PROSITE" id="PS51643"/>
    </source>
</evidence>
<keyword evidence="9" id="KW-0051">Antiviral defense</keyword>
<evidence type="ECO:0000256" key="6">
    <source>
        <dbReference type="ARBA" id="ARBA00022801"/>
    </source>
</evidence>
<comment type="similarity">
    <text evidence="1">In the N-terminal section; belongs to the CRISPR-associated nuclease Cas3-HD family.</text>
</comment>
<keyword evidence="3" id="KW-0540">Nuclease</keyword>
<dbReference type="GO" id="GO:0051607">
    <property type="term" value="P:defense response to virus"/>
    <property type="evidence" value="ECO:0007669"/>
    <property type="project" value="UniProtKB-KW"/>
</dbReference>
<dbReference type="Pfam" id="PF18019">
    <property type="entry name" value="Cas3_HD"/>
    <property type="match status" value="1"/>
</dbReference>
<dbReference type="Gene3D" id="3.40.50.300">
    <property type="entry name" value="P-loop containing nucleotide triphosphate hydrolases"/>
    <property type="match status" value="1"/>
</dbReference>
<dbReference type="STRING" id="34061.B0189_02785"/>
<evidence type="ECO:0000256" key="1">
    <source>
        <dbReference type="ARBA" id="ARBA00006847"/>
    </source>
</evidence>
<dbReference type="Pfam" id="PF22590">
    <property type="entry name" value="Cas3-like_C_2"/>
    <property type="match status" value="1"/>
</dbReference>
<evidence type="ECO:0000256" key="9">
    <source>
        <dbReference type="ARBA" id="ARBA00023118"/>
    </source>
</evidence>
<evidence type="ECO:0000256" key="5">
    <source>
        <dbReference type="ARBA" id="ARBA00022741"/>
    </source>
</evidence>
<keyword evidence="5" id="KW-0547">Nucleotide-binding</keyword>
<dbReference type="InterPro" id="IPR011545">
    <property type="entry name" value="DEAD/DEAH_box_helicase_dom"/>
</dbReference>
<evidence type="ECO:0000313" key="12">
    <source>
        <dbReference type="Proteomes" id="UP000187495"/>
    </source>
</evidence>
<dbReference type="SUPFAM" id="SSF52540">
    <property type="entry name" value="P-loop containing nucleoside triphosphate hydrolases"/>
    <property type="match status" value="1"/>
</dbReference>
<dbReference type="Pfam" id="PF21384">
    <property type="entry name" value="Cas3_I-F_Cas2"/>
    <property type="match status" value="1"/>
</dbReference>
<evidence type="ECO:0000256" key="4">
    <source>
        <dbReference type="ARBA" id="ARBA00022723"/>
    </source>
</evidence>
<dbReference type="SUPFAM" id="SSF109604">
    <property type="entry name" value="HD-domain/PDEase-like"/>
    <property type="match status" value="1"/>
</dbReference>
<evidence type="ECO:0000256" key="2">
    <source>
        <dbReference type="ARBA" id="ARBA00009046"/>
    </source>
</evidence>
<proteinExistence type="inferred from homology"/>
<dbReference type="InterPro" id="IPR014001">
    <property type="entry name" value="Helicase_ATP-bd"/>
</dbReference>
<dbReference type="GO" id="GO:0046872">
    <property type="term" value="F:metal ion binding"/>
    <property type="evidence" value="ECO:0007669"/>
    <property type="project" value="UniProtKB-KW"/>
</dbReference>
<organism evidence="11 12">
    <name type="scientific">Moraxella cuniculi DSM 21768</name>
    <dbReference type="NCBI Taxonomy" id="1122245"/>
    <lineage>
        <taxon>Bacteria</taxon>
        <taxon>Pseudomonadati</taxon>
        <taxon>Pseudomonadota</taxon>
        <taxon>Gammaproteobacteria</taxon>
        <taxon>Moraxellales</taxon>
        <taxon>Moraxellaceae</taxon>
        <taxon>Moraxella</taxon>
    </lineage>
</organism>
<dbReference type="GO" id="GO:0016787">
    <property type="term" value="F:hydrolase activity"/>
    <property type="evidence" value="ECO:0007669"/>
    <property type="project" value="UniProtKB-KW"/>
</dbReference>
<dbReference type="InterPro" id="IPR006483">
    <property type="entry name" value="CRISPR-assoc_Cas3_HD"/>
</dbReference>
<evidence type="ECO:0000256" key="8">
    <source>
        <dbReference type="ARBA" id="ARBA00022840"/>
    </source>
</evidence>
<dbReference type="GO" id="GO:0005524">
    <property type="term" value="F:ATP binding"/>
    <property type="evidence" value="ECO:0007669"/>
    <property type="project" value="UniProtKB-KW"/>
</dbReference>
<dbReference type="NCBIfam" id="TIGR01596">
    <property type="entry name" value="cas3_HD"/>
    <property type="match status" value="1"/>
</dbReference>
<dbReference type="GO" id="GO:0003676">
    <property type="term" value="F:nucleic acid binding"/>
    <property type="evidence" value="ECO:0007669"/>
    <property type="project" value="InterPro"/>
</dbReference>
<name>A0A1N7DWY6_9GAMM</name>
<feature type="domain" description="HD Cas3-type" evidence="10">
    <location>
        <begin position="110"/>
        <end position="356"/>
    </location>
</feature>
<dbReference type="AlphaFoldDB" id="A0A1N7DWY6"/>
<evidence type="ECO:0000256" key="3">
    <source>
        <dbReference type="ARBA" id="ARBA00022722"/>
    </source>
</evidence>
<dbReference type="InterPro" id="IPR054712">
    <property type="entry name" value="Cas3-like_dom"/>
</dbReference>
<comment type="similarity">
    <text evidence="2">In the central section; belongs to the CRISPR-associated helicase Cas3 family.</text>
</comment>
<dbReference type="Proteomes" id="UP000187495">
    <property type="component" value="Unassembled WGS sequence"/>
</dbReference>
<dbReference type="RefSeq" id="WP_076554661.1">
    <property type="nucleotide sequence ID" value="NZ_FTNU01000002.1"/>
</dbReference>
<dbReference type="CDD" id="cd09641">
    <property type="entry name" value="Cas3''_I"/>
    <property type="match status" value="1"/>
</dbReference>
<keyword evidence="4" id="KW-0479">Metal-binding</keyword>
<keyword evidence="11" id="KW-0255">Endonuclease</keyword>
<dbReference type="EMBL" id="FTNU01000002">
    <property type="protein sequence ID" value="SIR80369.1"/>
    <property type="molecule type" value="Genomic_DNA"/>
</dbReference>
<dbReference type="InterPro" id="IPR006474">
    <property type="entry name" value="Helicase_Cas3_CRISPR-ass_core"/>
</dbReference>
<evidence type="ECO:0000256" key="7">
    <source>
        <dbReference type="ARBA" id="ARBA00022806"/>
    </source>
</evidence>
<keyword evidence="12" id="KW-1185">Reference proteome</keyword>
<dbReference type="SMART" id="SM00487">
    <property type="entry name" value="DEXDc"/>
    <property type="match status" value="1"/>
</dbReference>
<dbReference type="InterPro" id="IPR048823">
    <property type="entry name" value="Cas3_I-F_Cas2"/>
</dbReference>
<keyword evidence="6" id="KW-0378">Hydrolase</keyword>
<dbReference type="NCBIfam" id="TIGR01587">
    <property type="entry name" value="cas3_core"/>
    <property type="match status" value="1"/>
</dbReference>
<dbReference type="PROSITE" id="PS51643">
    <property type="entry name" value="HD_CAS3"/>
    <property type="match status" value="1"/>
</dbReference>
<dbReference type="InterPro" id="IPR027417">
    <property type="entry name" value="P-loop_NTPase"/>
</dbReference>
<dbReference type="Pfam" id="PF00270">
    <property type="entry name" value="DEAD"/>
    <property type="match status" value="1"/>
</dbReference>
<reference evidence="12" key="1">
    <citation type="submission" date="2017-01" db="EMBL/GenBank/DDBJ databases">
        <authorList>
            <person name="Varghese N."/>
            <person name="Submissions S."/>
        </authorList>
    </citation>
    <scope>NUCLEOTIDE SEQUENCE [LARGE SCALE GENOMIC DNA]</scope>
    <source>
        <strain evidence="12">DSM 21768</strain>
    </source>
</reference>
<protein>
    <submittedName>
        <fullName evidence="11">CRISPR-associated endonuclease/helicase Cas3</fullName>
    </submittedName>
</protein>
<accession>A0A1N7DWY6</accession>
<dbReference type="Gene3D" id="1.10.3210.30">
    <property type="match status" value="1"/>
</dbReference>
<dbReference type="GO" id="GO:0004386">
    <property type="term" value="F:helicase activity"/>
    <property type="evidence" value="ECO:0007669"/>
    <property type="project" value="UniProtKB-KW"/>
</dbReference>
<evidence type="ECO:0000313" key="11">
    <source>
        <dbReference type="EMBL" id="SIR80369.1"/>
    </source>
</evidence>
<gene>
    <name evidence="11" type="ORF">SAMN02745664_102194</name>
</gene>